<dbReference type="PROSITE" id="PS50112">
    <property type="entry name" value="PAS"/>
    <property type="match status" value="1"/>
</dbReference>
<dbReference type="Gene3D" id="3.30.450.20">
    <property type="entry name" value="PAS domain"/>
    <property type="match status" value="1"/>
</dbReference>
<evidence type="ECO:0000256" key="3">
    <source>
        <dbReference type="SAM" id="MobiDB-lite"/>
    </source>
</evidence>
<protein>
    <submittedName>
        <fullName evidence="6">Sigma 54-interacting transcriptional regulator</fullName>
    </submittedName>
</protein>
<dbReference type="Gene3D" id="3.40.50.300">
    <property type="entry name" value="P-loop containing nucleotide triphosphate hydrolases"/>
    <property type="match status" value="1"/>
</dbReference>
<dbReference type="CDD" id="cd00130">
    <property type="entry name" value="PAS"/>
    <property type="match status" value="1"/>
</dbReference>
<dbReference type="InterPro" id="IPR002078">
    <property type="entry name" value="Sigma_54_int"/>
</dbReference>
<dbReference type="PROSITE" id="PS50045">
    <property type="entry name" value="SIGMA54_INTERACT_4"/>
    <property type="match status" value="1"/>
</dbReference>
<feature type="domain" description="Sigma-54 factor interaction" evidence="4">
    <location>
        <begin position="142"/>
        <end position="379"/>
    </location>
</feature>
<keyword evidence="2" id="KW-0067">ATP-binding</keyword>
<keyword evidence="7" id="KW-1185">Reference proteome</keyword>
<dbReference type="EMBL" id="JAHBCL010000001">
    <property type="protein sequence ID" value="MBS7525170.1"/>
    <property type="molecule type" value="Genomic_DNA"/>
</dbReference>
<reference evidence="6 7" key="1">
    <citation type="submission" date="2021-05" db="EMBL/GenBank/DDBJ databases">
        <title>Fusibacter ferrireducens sp. nov., an anaerobic, sulfur- and Fe-reducing bacterium isolated from the mangrove sediment.</title>
        <authorList>
            <person name="Qiu D."/>
        </authorList>
    </citation>
    <scope>NUCLEOTIDE SEQUENCE [LARGE SCALE GENOMIC DNA]</scope>
    <source>
        <strain evidence="6 7">DSM 12116</strain>
    </source>
</reference>
<dbReference type="Pfam" id="PF00158">
    <property type="entry name" value="Sigma54_activat"/>
    <property type="match status" value="1"/>
</dbReference>
<dbReference type="SUPFAM" id="SSF52540">
    <property type="entry name" value="P-loop containing nucleoside triphosphate hydrolases"/>
    <property type="match status" value="1"/>
</dbReference>
<dbReference type="InterPro" id="IPR035965">
    <property type="entry name" value="PAS-like_dom_sf"/>
</dbReference>
<accession>A0ABS5PJA5</accession>
<proteinExistence type="predicted"/>
<dbReference type="InterPro" id="IPR027417">
    <property type="entry name" value="P-loop_NTPase"/>
</dbReference>
<feature type="domain" description="PAS" evidence="5">
    <location>
        <begin position="11"/>
        <end position="64"/>
    </location>
</feature>
<dbReference type="RefSeq" id="WP_213234954.1">
    <property type="nucleotide sequence ID" value="NZ_JAHBCL010000001.1"/>
</dbReference>
<evidence type="ECO:0000313" key="7">
    <source>
        <dbReference type="Proteomes" id="UP000746471"/>
    </source>
</evidence>
<name>A0ABS5PJA5_9FIRM</name>
<evidence type="ECO:0000313" key="6">
    <source>
        <dbReference type="EMBL" id="MBS7525170.1"/>
    </source>
</evidence>
<dbReference type="PANTHER" id="PTHR32071:SF121">
    <property type="entry name" value="SIGMA L-DEPENDENT TRANSCRIPTIONAL REGULATOR YQIR-RELATED"/>
    <property type="match status" value="1"/>
</dbReference>
<evidence type="ECO:0000256" key="1">
    <source>
        <dbReference type="ARBA" id="ARBA00022741"/>
    </source>
</evidence>
<sequence>MKRLTTFDLFQKGFILEVLDSANDGVNIVDIDGNIVYANRMSADYADTTRAAMVGKHISLFYEDAVLLKVLKTRKPILDQQIHYIGNKKYMVNSYPIFLESEFAGAYSIFKDIRDIETLNKRISYLELHLEINQSQHYNMDIIGGADSLKNVLTKAKRTVGSLGGPRHSIISGESGTGKTMLANLIFQYAKQVGVIKADAPLIEVNCAQFTNPDIAAVEIFGSEVGAYTGSKEKRGLFEQANGGILFLDEAHALGHYQNLLLKVMESGKIRRIGGHKEIQVDVIIIAASTRDLKTVLLPELYQRLAQYEISMPSLDSRSMEEKRLLLRHFVRLYEKAVEKIHGIQYSVYFSEAAEKLLLEARYPRNIRQFRDVINFSIDAASPLIDDVKAMDHITTYVEVYHIPFEIVTPVETEVPPLAFNGSRQEPSIGEHQTDDQTHVGYIPGQNAESLRTRKTRSAEAMRHYILQLNDEGLGPRRIANMLTAQGYNIAYYQVAYILKKHREDGERSKDA</sequence>
<dbReference type="CDD" id="cd00009">
    <property type="entry name" value="AAA"/>
    <property type="match status" value="1"/>
</dbReference>
<dbReference type="InterPro" id="IPR000014">
    <property type="entry name" value="PAS"/>
</dbReference>
<evidence type="ECO:0000256" key="2">
    <source>
        <dbReference type="ARBA" id="ARBA00022840"/>
    </source>
</evidence>
<dbReference type="PANTHER" id="PTHR32071">
    <property type="entry name" value="TRANSCRIPTIONAL REGULATORY PROTEIN"/>
    <property type="match status" value="1"/>
</dbReference>
<organism evidence="6 7">
    <name type="scientific">Fusibacter paucivorans</name>
    <dbReference type="NCBI Taxonomy" id="76009"/>
    <lineage>
        <taxon>Bacteria</taxon>
        <taxon>Bacillati</taxon>
        <taxon>Bacillota</taxon>
        <taxon>Clostridia</taxon>
        <taxon>Eubacteriales</taxon>
        <taxon>Eubacteriales Family XII. Incertae Sedis</taxon>
        <taxon>Fusibacter</taxon>
    </lineage>
</organism>
<feature type="region of interest" description="Disordered" evidence="3">
    <location>
        <begin position="423"/>
        <end position="452"/>
    </location>
</feature>
<evidence type="ECO:0000259" key="5">
    <source>
        <dbReference type="PROSITE" id="PS50112"/>
    </source>
</evidence>
<dbReference type="SMART" id="SM00091">
    <property type="entry name" value="PAS"/>
    <property type="match status" value="1"/>
</dbReference>
<dbReference type="SMART" id="SM00382">
    <property type="entry name" value="AAA"/>
    <property type="match status" value="1"/>
</dbReference>
<gene>
    <name evidence="6" type="ORF">KHM83_00620</name>
</gene>
<dbReference type="Proteomes" id="UP000746471">
    <property type="component" value="Unassembled WGS sequence"/>
</dbReference>
<evidence type="ECO:0000259" key="4">
    <source>
        <dbReference type="PROSITE" id="PS50045"/>
    </source>
</evidence>
<dbReference type="InterPro" id="IPR003593">
    <property type="entry name" value="AAA+_ATPase"/>
</dbReference>
<keyword evidence="1" id="KW-0547">Nucleotide-binding</keyword>
<dbReference type="SUPFAM" id="SSF55785">
    <property type="entry name" value="PYP-like sensor domain (PAS domain)"/>
    <property type="match status" value="1"/>
</dbReference>
<comment type="caution">
    <text evidence="6">The sequence shown here is derived from an EMBL/GenBank/DDBJ whole genome shotgun (WGS) entry which is preliminary data.</text>
</comment>